<dbReference type="InterPro" id="IPR020846">
    <property type="entry name" value="MFS_dom"/>
</dbReference>
<dbReference type="Gene3D" id="1.20.1250.20">
    <property type="entry name" value="MFS general substrate transporter like domains"/>
    <property type="match status" value="1"/>
</dbReference>
<keyword evidence="6 7" id="KW-0472">Membrane</keyword>
<gene>
    <name evidence="9" type="ORF">FHU38_000899</name>
</gene>
<keyword evidence="4 7" id="KW-0812">Transmembrane</keyword>
<keyword evidence="2" id="KW-0813">Transport</keyword>
<keyword evidence="5 7" id="KW-1133">Transmembrane helix</keyword>
<feature type="transmembrane region" description="Helical" evidence="7">
    <location>
        <begin position="256"/>
        <end position="277"/>
    </location>
</feature>
<evidence type="ECO:0000256" key="6">
    <source>
        <dbReference type="ARBA" id="ARBA00023136"/>
    </source>
</evidence>
<dbReference type="AlphaFoldDB" id="A0A7X5ZPS4"/>
<dbReference type="SUPFAM" id="SSF103473">
    <property type="entry name" value="MFS general substrate transporter"/>
    <property type="match status" value="1"/>
</dbReference>
<evidence type="ECO:0000256" key="2">
    <source>
        <dbReference type="ARBA" id="ARBA00022448"/>
    </source>
</evidence>
<dbReference type="EMBL" id="JAAOYM010000001">
    <property type="protein sequence ID" value="NIJ10555.1"/>
    <property type="molecule type" value="Genomic_DNA"/>
</dbReference>
<dbReference type="GO" id="GO:0022857">
    <property type="term" value="F:transmembrane transporter activity"/>
    <property type="evidence" value="ECO:0007669"/>
    <property type="project" value="InterPro"/>
</dbReference>
<feature type="transmembrane region" description="Helical" evidence="7">
    <location>
        <begin position="139"/>
        <end position="163"/>
    </location>
</feature>
<accession>A0A7X5ZPS4</accession>
<comment type="subcellular location">
    <subcellularLocation>
        <location evidence="1">Cell membrane</location>
        <topology evidence="1">Multi-pass membrane protein</topology>
    </subcellularLocation>
</comment>
<evidence type="ECO:0000256" key="1">
    <source>
        <dbReference type="ARBA" id="ARBA00004651"/>
    </source>
</evidence>
<feature type="transmembrane region" description="Helical" evidence="7">
    <location>
        <begin position="169"/>
        <end position="189"/>
    </location>
</feature>
<dbReference type="RefSeq" id="WP_167166740.1">
    <property type="nucleotide sequence ID" value="NZ_JAAOYM010000001.1"/>
</dbReference>
<feature type="transmembrane region" description="Helical" evidence="7">
    <location>
        <begin position="289"/>
        <end position="307"/>
    </location>
</feature>
<feature type="transmembrane region" description="Helical" evidence="7">
    <location>
        <begin position="82"/>
        <end position="100"/>
    </location>
</feature>
<dbReference type="InterPro" id="IPR036259">
    <property type="entry name" value="MFS_trans_sf"/>
</dbReference>
<evidence type="ECO:0000256" key="3">
    <source>
        <dbReference type="ARBA" id="ARBA00022475"/>
    </source>
</evidence>
<sequence>MDAPLSLPRNRAVPVLWFGQFAAVAGLTVVVPLLPFYLSDLGVTAAAVPWWTAVALAAPAVTQLITAPLWGMVGDRYGHKAMVVRAHAGLALAVGLLSLADGPGEFLTYRLLQGAFGGVASATATYVSSLSAPGRRGRALGGLFGATAAGSLLGPLVGSVLAGQFGFEALFGCVAALLLASACLALVVLPRAHDGAPGHGGGESRWALREVAIRLLGNRYSRSILLAGLLAQAAIYALVVVFAPRVEQITSSMASATVWVGTLQAVTWAASLPGGLWWGRRNDRRSVHAGFAIATACCGVAVGLQALPTAPEMLLPLRLAQGFCFAALVQSVLNVAAAVIPAEARGTAVGMVSGLLDLGQVGGPVLGALAVSLLSVPGAFPVAAILLTAAAALALSGTRRHPSAKDQTALAAPLLIEVNR</sequence>
<reference evidence="9 10" key="1">
    <citation type="submission" date="2020-03" db="EMBL/GenBank/DDBJ databases">
        <title>Sequencing the genomes of 1000 actinobacteria strains.</title>
        <authorList>
            <person name="Klenk H.-P."/>
        </authorList>
    </citation>
    <scope>NUCLEOTIDE SEQUENCE [LARGE SCALE GENOMIC DNA]</scope>
    <source>
        <strain evidence="9 10">DSM 45685</strain>
    </source>
</reference>
<dbReference type="PANTHER" id="PTHR43414">
    <property type="entry name" value="MULTIDRUG RESISTANCE PROTEIN MDTG"/>
    <property type="match status" value="1"/>
</dbReference>
<dbReference type="Proteomes" id="UP000545493">
    <property type="component" value="Unassembled WGS sequence"/>
</dbReference>
<feature type="transmembrane region" description="Helical" evidence="7">
    <location>
        <begin position="352"/>
        <end position="373"/>
    </location>
</feature>
<feature type="transmembrane region" description="Helical" evidence="7">
    <location>
        <begin position="50"/>
        <end position="70"/>
    </location>
</feature>
<keyword evidence="3" id="KW-1003">Cell membrane</keyword>
<feature type="transmembrane region" description="Helical" evidence="7">
    <location>
        <begin position="379"/>
        <end position="397"/>
    </location>
</feature>
<dbReference type="InterPro" id="IPR001958">
    <property type="entry name" value="Tet-R_TetA/multi-R_MdtG-like"/>
</dbReference>
<keyword evidence="10" id="KW-1185">Reference proteome</keyword>
<evidence type="ECO:0000259" key="8">
    <source>
        <dbReference type="PROSITE" id="PS50850"/>
    </source>
</evidence>
<dbReference type="PRINTS" id="PR01035">
    <property type="entry name" value="TCRTETA"/>
</dbReference>
<evidence type="ECO:0000313" key="9">
    <source>
        <dbReference type="EMBL" id="NIJ10555.1"/>
    </source>
</evidence>
<evidence type="ECO:0000256" key="4">
    <source>
        <dbReference type="ARBA" id="ARBA00022692"/>
    </source>
</evidence>
<name>A0A7X5ZPS4_9PSEU</name>
<dbReference type="GO" id="GO:0005886">
    <property type="term" value="C:plasma membrane"/>
    <property type="evidence" value="ECO:0007669"/>
    <property type="project" value="UniProtKB-SubCell"/>
</dbReference>
<comment type="caution">
    <text evidence="9">The sequence shown here is derived from an EMBL/GenBank/DDBJ whole genome shotgun (WGS) entry which is preliminary data.</text>
</comment>
<protein>
    <submittedName>
        <fullName evidence="9">MFS family permease</fullName>
    </submittedName>
</protein>
<feature type="transmembrane region" description="Helical" evidence="7">
    <location>
        <begin position="319"/>
        <end position="340"/>
    </location>
</feature>
<evidence type="ECO:0000256" key="5">
    <source>
        <dbReference type="ARBA" id="ARBA00022989"/>
    </source>
</evidence>
<feature type="transmembrane region" description="Helical" evidence="7">
    <location>
        <begin position="106"/>
        <end position="127"/>
    </location>
</feature>
<proteinExistence type="predicted"/>
<dbReference type="Pfam" id="PF07690">
    <property type="entry name" value="MFS_1"/>
    <property type="match status" value="1"/>
</dbReference>
<evidence type="ECO:0000256" key="7">
    <source>
        <dbReference type="SAM" id="Phobius"/>
    </source>
</evidence>
<organism evidence="9 10">
    <name type="scientific">Saccharomonospora amisosensis</name>
    <dbReference type="NCBI Taxonomy" id="1128677"/>
    <lineage>
        <taxon>Bacteria</taxon>
        <taxon>Bacillati</taxon>
        <taxon>Actinomycetota</taxon>
        <taxon>Actinomycetes</taxon>
        <taxon>Pseudonocardiales</taxon>
        <taxon>Pseudonocardiaceae</taxon>
        <taxon>Saccharomonospora</taxon>
    </lineage>
</organism>
<feature type="transmembrane region" description="Helical" evidence="7">
    <location>
        <begin position="12"/>
        <end position="38"/>
    </location>
</feature>
<dbReference type="PANTHER" id="PTHR43414:SF6">
    <property type="entry name" value="MULTIDRUG RESISTANCE PROTEIN MDTG"/>
    <property type="match status" value="1"/>
</dbReference>
<feature type="domain" description="Major facilitator superfamily (MFS) profile" evidence="8">
    <location>
        <begin position="12"/>
        <end position="402"/>
    </location>
</feature>
<dbReference type="InterPro" id="IPR011701">
    <property type="entry name" value="MFS"/>
</dbReference>
<evidence type="ECO:0000313" key="10">
    <source>
        <dbReference type="Proteomes" id="UP000545493"/>
    </source>
</evidence>
<feature type="transmembrane region" description="Helical" evidence="7">
    <location>
        <begin position="224"/>
        <end position="244"/>
    </location>
</feature>
<dbReference type="PROSITE" id="PS50850">
    <property type="entry name" value="MFS"/>
    <property type="match status" value="1"/>
</dbReference>